<evidence type="ECO:0000313" key="14">
    <source>
        <dbReference type="EMBL" id="KAF7423554.1"/>
    </source>
</evidence>
<accession>A0A834P0M7</accession>
<keyword evidence="5" id="KW-0690">Ribosome biogenesis</keyword>
<evidence type="ECO:0000259" key="11">
    <source>
        <dbReference type="Pfam" id="PF13191"/>
    </source>
</evidence>
<feature type="region of interest" description="Disordered" evidence="8">
    <location>
        <begin position="1095"/>
        <end position="1136"/>
    </location>
</feature>
<dbReference type="InterPro" id="IPR027312">
    <property type="entry name" value="Sda1"/>
</dbReference>
<gene>
    <name evidence="14" type="ORF">H0235_008837</name>
</gene>
<dbReference type="Gene3D" id="3.40.50.300">
    <property type="entry name" value="P-loop containing nucleotide triphosphate hydrolases"/>
    <property type="match status" value="1"/>
</dbReference>
<dbReference type="InterPro" id="IPR007949">
    <property type="entry name" value="SDA1_MD"/>
</dbReference>
<dbReference type="SUPFAM" id="SSF48371">
    <property type="entry name" value="ARM repeat"/>
    <property type="match status" value="1"/>
</dbReference>
<evidence type="ECO:0000259" key="9">
    <source>
        <dbReference type="Pfam" id="PF05285"/>
    </source>
</evidence>
<dbReference type="GO" id="GO:0005730">
    <property type="term" value="C:nucleolus"/>
    <property type="evidence" value="ECO:0007669"/>
    <property type="project" value="TreeGrafter"/>
</dbReference>
<dbReference type="GO" id="GO:0000055">
    <property type="term" value="P:ribosomal large subunit export from nucleus"/>
    <property type="evidence" value="ECO:0007669"/>
    <property type="project" value="InterPro"/>
</dbReference>
<dbReference type="Pfam" id="PF08158">
    <property type="entry name" value="SDA1_HEAT"/>
    <property type="match status" value="1"/>
</dbReference>
<evidence type="ECO:0000256" key="3">
    <source>
        <dbReference type="ARBA" id="ARBA00013636"/>
    </source>
</evidence>
<evidence type="ECO:0000256" key="6">
    <source>
        <dbReference type="ARBA" id="ARBA00022927"/>
    </source>
</evidence>
<feature type="domain" description="SDA1 middle" evidence="9">
    <location>
        <begin position="920"/>
        <end position="1108"/>
    </location>
</feature>
<evidence type="ECO:0000313" key="15">
    <source>
        <dbReference type="Proteomes" id="UP000600918"/>
    </source>
</evidence>
<comment type="caution">
    <text evidence="14">The sequence shown here is derived from an EMBL/GenBank/DDBJ whole genome shotgun (WGS) entry which is preliminary data.</text>
</comment>
<dbReference type="GO" id="GO:0042273">
    <property type="term" value="P:ribosomal large subunit biogenesis"/>
    <property type="evidence" value="ECO:0007669"/>
    <property type="project" value="InterPro"/>
</dbReference>
<feature type="domain" description="ORC5 lid" evidence="13">
    <location>
        <begin position="270"/>
        <end position="319"/>
    </location>
</feature>
<dbReference type="Proteomes" id="UP000600918">
    <property type="component" value="Unassembled WGS sequence"/>
</dbReference>
<evidence type="ECO:0000256" key="4">
    <source>
        <dbReference type="ARBA" id="ARBA00022448"/>
    </source>
</evidence>
<proteinExistence type="inferred from homology"/>
<dbReference type="EMBL" id="JACSDY010000007">
    <property type="protein sequence ID" value="KAF7423554.1"/>
    <property type="molecule type" value="Genomic_DNA"/>
</dbReference>
<dbReference type="Pfam" id="PF21638">
    <property type="entry name" value="SDA1_C"/>
    <property type="match status" value="1"/>
</dbReference>
<dbReference type="SUPFAM" id="SSF52540">
    <property type="entry name" value="P-loop containing nucleoside triphosphate hydrolases"/>
    <property type="match status" value="1"/>
</dbReference>
<dbReference type="InterPro" id="IPR048292">
    <property type="entry name" value="SDA1_C"/>
</dbReference>
<comment type="subcellular location">
    <subcellularLocation>
        <location evidence="1">Nucleus</location>
    </subcellularLocation>
</comment>
<dbReference type="Pfam" id="PF21639">
    <property type="entry name" value="ORC5_lid"/>
    <property type="match status" value="1"/>
</dbReference>
<dbReference type="InterPro" id="IPR012977">
    <property type="entry name" value="SDA1_N"/>
</dbReference>
<name>A0A834P0M7_VESPE</name>
<dbReference type="AlphaFoldDB" id="A0A834P0M7"/>
<keyword evidence="7" id="KW-0539">Nucleus</keyword>
<feature type="domain" description="SDA1 C-terminal" evidence="12">
    <location>
        <begin position="1127"/>
        <end position="1172"/>
    </location>
</feature>
<feature type="compositionally biased region" description="Basic and acidic residues" evidence="8">
    <location>
        <begin position="963"/>
        <end position="990"/>
    </location>
</feature>
<feature type="compositionally biased region" description="Basic and acidic residues" evidence="8">
    <location>
        <begin position="1098"/>
        <end position="1122"/>
    </location>
</feature>
<dbReference type="PANTHER" id="PTHR12730:SF0">
    <property type="entry name" value="PROTEIN SDA1 HOMOLOG"/>
    <property type="match status" value="1"/>
</dbReference>
<dbReference type="Pfam" id="PF05285">
    <property type="entry name" value="SDA1_dom"/>
    <property type="match status" value="1"/>
</dbReference>
<protein>
    <recommendedName>
        <fullName evidence="3">Protein SDA1 homolog</fullName>
    </recommendedName>
</protein>
<keyword evidence="4" id="KW-0813">Transport</keyword>
<evidence type="ECO:0000259" key="12">
    <source>
        <dbReference type="Pfam" id="PF21638"/>
    </source>
</evidence>
<evidence type="ECO:0000259" key="10">
    <source>
        <dbReference type="Pfam" id="PF08158"/>
    </source>
</evidence>
<evidence type="ECO:0000256" key="5">
    <source>
        <dbReference type="ARBA" id="ARBA00022517"/>
    </source>
</evidence>
<evidence type="ECO:0000256" key="1">
    <source>
        <dbReference type="ARBA" id="ARBA00004123"/>
    </source>
</evidence>
<dbReference type="InterPro" id="IPR048866">
    <property type="entry name" value="ORC5_lid"/>
</dbReference>
<feature type="compositionally biased region" description="Acidic residues" evidence="8">
    <location>
        <begin position="952"/>
        <end position="962"/>
    </location>
</feature>
<sequence>MVRHNNQLPDNIPQLQNLIKRDPESYKEEFLQQYLHYKATLDIFNLAPNKFNKSLDELVIFMTQSCLQNLNTKIKCREIIIRQLYSLIGIQDEPMPNSIFIYGHVATGKSLVILHLLKYLQYNFSIVNCIEHINNKHIFEYILNDLIPDPISSPSLTANIGSLKCDNIVTFITKLQLISKYDKRPIVIVLDKCMYMRGIDNHLLPVFLRLKELSNVNVCTIFVSNVVWEKCYTQIGLFEPIKIHCAQYTREEILDILLLYKPQDYSNTIYKNYLNLFLSVFYRFCRDLKELRYMAKINFNKYIEPIKSGLVREDDVSGLWRNISTTLISNLEVIYLRVSTEDFVQHSHVSKEIESTAKLALSFELPFYAKYILIAAYLASYNPPKEDKAIFMKLSSKKKKKISRKKTRNIQSGPRSFPISRLLAIFCTILDEKVDVNAILLAQIPTMYQLGLLASIDNNNLDEPKLKCCVNYNFVSIIAKTVAHCYPDELKTFPQEIIDILQKHNTILDNDMRMTFCKALIQMRNKYLLEPITLLSLFFELLRCQDKALRQFLQTHIITDIKNINAKHKNAKVNTALQNFIFTMLKDTNARAAKMSADVMIELYKKNVWNDAKTVNIISTGCFSKITKVVVTSLQFFLGNDEEKEDSDSSDSDDEPNIKEVMMANKVNKKTKKRERMLKKAKQLLVKSKKKKVKAPQFNFSALHLIHDPQGFAEKLFKQLEKNNDRFEIKLMTLDVISRLIGLHNLFLFNFYPYLQRFLQPHQREVTKLLQFVAQASHELVPPDVLEPVLKTLVNNFVTERNSGDVMAIGLNAVREICSRCPLVMNADLLKDLAQYKHYRERSVMMAASSLITVYRQTMPSLLHKKYRGRPTEATINLDTLKYGEIAANDFVPGAEVLLNSNCNDTIEIDSENSEDEDQWIDVQDSNEEINEEDWVTDDETDVSSDNHSTDDENNIEDEENVEEQKQKDCKKEVNIENKKENELSEEGVKTNKSRLKTREKKRDKKLRRRKQKEERKAKAKVQKKVELTAEKKIQASLVSVERLLSDEDFKRIDMALVKRQIMPAKFGVKRPHSSDENRGELVKLGDIENIHKKRRHDKEARLETVKKSQEGREKFGYKDGRQNPLCSKTNREKKKTKNYQMIKHKLTGKVKRSFKDKQIALRNYLLKQKRMK</sequence>
<comment type="similarity">
    <text evidence="2">Belongs to the SDA1 family.</text>
</comment>
<evidence type="ECO:0000256" key="8">
    <source>
        <dbReference type="SAM" id="MobiDB-lite"/>
    </source>
</evidence>
<organism evidence="14 15">
    <name type="scientific">Vespula pensylvanica</name>
    <name type="common">Western yellow jacket</name>
    <name type="synonym">Wasp</name>
    <dbReference type="NCBI Taxonomy" id="30213"/>
    <lineage>
        <taxon>Eukaryota</taxon>
        <taxon>Metazoa</taxon>
        <taxon>Ecdysozoa</taxon>
        <taxon>Arthropoda</taxon>
        <taxon>Hexapoda</taxon>
        <taxon>Insecta</taxon>
        <taxon>Pterygota</taxon>
        <taxon>Neoptera</taxon>
        <taxon>Endopterygota</taxon>
        <taxon>Hymenoptera</taxon>
        <taxon>Apocrita</taxon>
        <taxon>Aculeata</taxon>
        <taxon>Vespoidea</taxon>
        <taxon>Vespidae</taxon>
        <taxon>Vespinae</taxon>
        <taxon>Vespula</taxon>
    </lineage>
</organism>
<dbReference type="Pfam" id="PF13191">
    <property type="entry name" value="AAA_16"/>
    <property type="match status" value="1"/>
</dbReference>
<evidence type="ECO:0000259" key="13">
    <source>
        <dbReference type="Pfam" id="PF21639"/>
    </source>
</evidence>
<dbReference type="PANTHER" id="PTHR12730">
    <property type="entry name" value="HSDA/SDA1-RELATED"/>
    <property type="match status" value="1"/>
</dbReference>
<feature type="domain" description="SDA1 N-terminal" evidence="10">
    <location>
        <begin position="481"/>
        <end position="840"/>
    </location>
</feature>
<dbReference type="InterPro" id="IPR041664">
    <property type="entry name" value="AAA_16"/>
</dbReference>
<feature type="region of interest" description="Disordered" evidence="8">
    <location>
        <begin position="928"/>
        <end position="1020"/>
    </location>
</feature>
<feature type="compositionally biased region" description="Basic residues" evidence="8">
    <location>
        <begin position="992"/>
        <end position="1011"/>
    </location>
</feature>
<keyword evidence="6" id="KW-0653">Protein transport</keyword>
<evidence type="ECO:0000256" key="2">
    <source>
        <dbReference type="ARBA" id="ARBA00005783"/>
    </source>
</evidence>
<feature type="compositionally biased region" description="Acidic residues" evidence="8">
    <location>
        <begin position="928"/>
        <end position="943"/>
    </location>
</feature>
<dbReference type="InterPro" id="IPR016024">
    <property type="entry name" value="ARM-type_fold"/>
</dbReference>
<dbReference type="GO" id="GO:0015031">
    <property type="term" value="P:protein transport"/>
    <property type="evidence" value="ECO:0007669"/>
    <property type="project" value="UniProtKB-KW"/>
</dbReference>
<reference evidence="14" key="1">
    <citation type="journal article" date="2020" name="G3 (Bethesda)">
        <title>High-Quality Assemblies for Three Invasive Social Wasps from the &lt;i&gt;Vespula&lt;/i&gt; Genus.</title>
        <authorList>
            <person name="Harrop T.W.R."/>
            <person name="Guhlin J."/>
            <person name="McLaughlin G.M."/>
            <person name="Permina E."/>
            <person name="Stockwell P."/>
            <person name="Gilligan J."/>
            <person name="Le Lec M.F."/>
            <person name="Gruber M.A.M."/>
            <person name="Quinn O."/>
            <person name="Lovegrove M."/>
            <person name="Duncan E.J."/>
            <person name="Remnant E.J."/>
            <person name="Van Eeckhoven J."/>
            <person name="Graham B."/>
            <person name="Knapp R.A."/>
            <person name="Langford K.W."/>
            <person name="Kronenberg Z."/>
            <person name="Press M.O."/>
            <person name="Eacker S.M."/>
            <person name="Wilson-Rankin E.E."/>
            <person name="Purcell J."/>
            <person name="Lester P.J."/>
            <person name="Dearden P.K."/>
        </authorList>
    </citation>
    <scope>NUCLEOTIDE SEQUENCE</scope>
    <source>
        <strain evidence="14">Volc-1</strain>
    </source>
</reference>
<evidence type="ECO:0000256" key="7">
    <source>
        <dbReference type="ARBA" id="ARBA00023242"/>
    </source>
</evidence>
<keyword evidence="15" id="KW-1185">Reference proteome</keyword>
<dbReference type="InterPro" id="IPR027417">
    <property type="entry name" value="P-loop_NTPase"/>
</dbReference>
<feature type="domain" description="Orc1-like AAA ATPase" evidence="11">
    <location>
        <begin position="75"/>
        <end position="219"/>
    </location>
</feature>